<comment type="caution">
    <text evidence="1">The sequence shown here is derived from an EMBL/GenBank/DDBJ whole genome shotgun (WGS) entry which is preliminary data.</text>
</comment>
<protein>
    <recommendedName>
        <fullName evidence="3">DUF2334 domain-containing protein</fullName>
    </recommendedName>
</protein>
<evidence type="ECO:0000313" key="2">
    <source>
        <dbReference type="Proteomes" id="UP000717634"/>
    </source>
</evidence>
<reference evidence="1 2" key="1">
    <citation type="submission" date="2020-03" db="EMBL/GenBank/DDBJ databases">
        <title>Genomic Encyclopedia of Type Strains, Phase IV (KMG-V): Genome sequencing to study the core and pangenomes of soil and plant-associated prokaryotes.</title>
        <authorList>
            <person name="Whitman W."/>
        </authorList>
    </citation>
    <scope>NUCLEOTIDE SEQUENCE [LARGE SCALE GENOMIC DNA]</scope>
    <source>
        <strain evidence="1 2">1B</strain>
    </source>
</reference>
<name>A0ABX1HNY6_9BACT</name>
<keyword evidence="2" id="KW-1185">Reference proteome</keyword>
<organism evidence="1 2">
    <name type="scientific">Hymenobacter artigasi</name>
    <dbReference type="NCBI Taxonomy" id="2719616"/>
    <lineage>
        <taxon>Bacteria</taxon>
        <taxon>Pseudomonadati</taxon>
        <taxon>Bacteroidota</taxon>
        <taxon>Cytophagia</taxon>
        <taxon>Cytophagales</taxon>
        <taxon>Hymenobacteraceae</taxon>
        <taxon>Hymenobacter</taxon>
    </lineage>
</organism>
<evidence type="ECO:0000313" key="1">
    <source>
        <dbReference type="EMBL" id="NKI91875.1"/>
    </source>
</evidence>
<evidence type="ECO:0008006" key="3">
    <source>
        <dbReference type="Google" id="ProtNLM"/>
    </source>
</evidence>
<gene>
    <name evidence="1" type="ORF">HBN54_004498</name>
</gene>
<sequence>MSGTYFLLAAVADMSRCPVSDLSPLDWLPLTDDVTAVSGLPLGFAAYLTLLPPLGIDRSIPVAAYSFKARTVEQLNARVAFWNTHGIHHGQPAPGRLTPITYRQVAAELGVAFTPAFGNEAISRAYGGWPPHLGSSLALEVAFAQQLVEVLDPQTDTYFFGSVAEGAYHWDAQGLPTDWLEQGHAGDVVDLYQQERRWPTYTFAANRTWCLYQGEDQELALGCSLAIAQQLQVHPALETWPLM</sequence>
<accession>A0ABX1HNY6</accession>
<dbReference type="Proteomes" id="UP000717634">
    <property type="component" value="Unassembled WGS sequence"/>
</dbReference>
<proteinExistence type="predicted"/>
<dbReference type="RefSeq" id="WP_168675422.1">
    <property type="nucleotide sequence ID" value="NZ_JAAVTK010000025.1"/>
</dbReference>
<dbReference type="EMBL" id="JAAVTK010000025">
    <property type="protein sequence ID" value="NKI91875.1"/>
    <property type="molecule type" value="Genomic_DNA"/>
</dbReference>